<comment type="catalytic activity">
    <reaction evidence="1">
        <text>(6R)-NADPHX = (6S)-NADPHX</text>
        <dbReference type="Rhea" id="RHEA:32227"/>
        <dbReference type="ChEBI" id="CHEBI:64076"/>
        <dbReference type="ChEBI" id="CHEBI:64077"/>
        <dbReference type="EC" id="5.1.99.6"/>
    </reaction>
</comment>
<feature type="binding site" evidence="1">
    <location>
        <position position="159"/>
    </location>
    <ligand>
        <name>(6S)-NADPHX</name>
        <dbReference type="ChEBI" id="CHEBI:64076"/>
    </ligand>
</feature>
<evidence type="ECO:0000256" key="1">
    <source>
        <dbReference type="HAMAP-Rule" id="MF_01966"/>
    </source>
</evidence>
<sequence>MVERIPTYTSAQVRAAEKPLLDAGEPLMRRAAAALARIAAVELGPNGGRVLVLVGSGDNGGDALFAAADLAEISDTVVDVFLTADRVHAAGLGAAIAAGARKVDLPEVISAASGYDLVLDGILGIGASADPALRGTARTVVQELLPVVRAGRPRVIAVDVPSGLQPNDGSSDGVVLPASITVTFGAVKSGLTAGSGPERTGAIVLVDLGLTTALAGQEPAGAASVTAVVQA</sequence>
<dbReference type="PROSITE" id="PS51385">
    <property type="entry name" value="YJEF_N"/>
    <property type="match status" value="1"/>
</dbReference>
<keyword evidence="1" id="KW-0547">Nucleotide-binding</keyword>
<comment type="similarity">
    <text evidence="1">Belongs to the NnrE/AIBP family.</text>
</comment>
<organism evidence="3 4">
    <name type="scientific">Microbacterium terregens</name>
    <dbReference type="NCBI Taxonomy" id="69363"/>
    <lineage>
        <taxon>Bacteria</taxon>
        <taxon>Bacillati</taxon>
        <taxon>Actinomycetota</taxon>
        <taxon>Actinomycetes</taxon>
        <taxon>Micrococcales</taxon>
        <taxon>Microbacteriaceae</taxon>
        <taxon>Microbacterium</taxon>
    </lineage>
</organism>
<keyword evidence="1" id="KW-0413">Isomerase</keyword>
<evidence type="ECO:0000313" key="3">
    <source>
        <dbReference type="EMBL" id="MFB9646160.1"/>
    </source>
</evidence>
<keyword evidence="1" id="KW-0521">NADP</keyword>
<dbReference type="RefSeq" id="WP_344712884.1">
    <property type="nucleotide sequence ID" value="NZ_BAAAWH010000001.1"/>
</dbReference>
<feature type="binding site" evidence="1">
    <location>
        <position position="162"/>
    </location>
    <ligand>
        <name>K(+)</name>
        <dbReference type="ChEBI" id="CHEBI:29103"/>
    </ligand>
</feature>
<feature type="domain" description="YjeF N-terminal" evidence="2">
    <location>
        <begin position="13"/>
        <end position="216"/>
    </location>
</feature>
<feature type="binding site" evidence="1">
    <location>
        <position position="120"/>
    </location>
    <ligand>
        <name>K(+)</name>
        <dbReference type="ChEBI" id="CHEBI:29103"/>
    </ligand>
</feature>
<comment type="catalytic activity">
    <reaction evidence="1">
        <text>(6R)-NADHX = (6S)-NADHX</text>
        <dbReference type="Rhea" id="RHEA:32215"/>
        <dbReference type="ChEBI" id="CHEBI:64074"/>
        <dbReference type="ChEBI" id="CHEBI:64075"/>
        <dbReference type="EC" id="5.1.99.6"/>
    </reaction>
</comment>
<dbReference type="Proteomes" id="UP001589611">
    <property type="component" value="Unassembled WGS sequence"/>
</dbReference>
<feature type="binding site" evidence="1">
    <location>
        <position position="59"/>
    </location>
    <ligand>
        <name>K(+)</name>
        <dbReference type="ChEBI" id="CHEBI:29103"/>
    </ligand>
</feature>
<gene>
    <name evidence="1" type="primary">nnrE</name>
    <name evidence="3" type="ORF">ACFFPJ_10165</name>
</gene>
<dbReference type="SUPFAM" id="SSF64153">
    <property type="entry name" value="YjeF N-terminal domain-like"/>
    <property type="match status" value="1"/>
</dbReference>
<evidence type="ECO:0000313" key="4">
    <source>
        <dbReference type="Proteomes" id="UP001589611"/>
    </source>
</evidence>
<comment type="caution">
    <text evidence="3">The sequence shown here is derived from an EMBL/GenBank/DDBJ whole genome shotgun (WGS) entry which is preliminary data.</text>
</comment>
<keyword evidence="1" id="KW-0520">NAD</keyword>
<dbReference type="InterPro" id="IPR036652">
    <property type="entry name" value="YjeF_N_dom_sf"/>
</dbReference>
<dbReference type="Pfam" id="PF03853">
    <property type="entry name" value="YjeF_N"/>
    <property type="match status" value="1"/>
</dbReference>
<dbReference type="HAMAP" id="MF_01966">
    <property type="entry name" value="NADHX_epimerase"/>
    <property type="match status" value="1"/>
</dbReference>
<feature type="binding site" evidence="1">
    <location>
        <begin position="58"/>
        <end position="62"/>
    </location>
    <ligand>
        <name>(6S)-NADPHX</name>
        <dbReference type="ChEBI" id="CHEBI:64076"/>
    </ligand>
</feature>
<proteinExistence type="inferred from homology"/>
<name>A0ABV5T0L9_9MICO</name>
<dbReference type="EC" id="5.1.99.6" evidence="1"/>
<comment type="cofactor">
    <cofactor evidence="1">
        <name>K(+)</name>
        <dbReference type="ChEBI" id="CHEBI:29103"/>
    </cofactor>
    <text evidence="1">Binds 1 potassium ion per subunit.</text>
</comment>
<keyword evidence="1" id="KW-0479">Metal-binding</keyword>
<dbReference type="Gene3D" id="3.40.50.10260">
    <property type="entry name" value="YjeF N-terminal domain"/>
    <property type="match status" value="1"/>
</dbReference>
<dbReference type="InterPro" id="IPR004443">
    <property type="entry name" value="YjeF_N_dom"/>
</dbReference>
<keyword evidence="1" id="KW-0630">Potassium</keyword>
<dbReference type="EMBL" id="JBHMBE010000003">
    <property type="protein sequence ID" value="MFB9646160.1"/>
    <property type="molecule type" value="Genomic_DNA"/>
</dbReference>
<comment type="caution">
    <text evidence="1">Lacks conserved residue(s) required for the propagation of feature annotation.</text>
</comment>
<evidence type="ECO:0000259" key="2">
    <source>
        <dbReference type="PROSITE" id="PS51385"/>
    </source>
</evidence>
<keyword evidence="4" id="KW-1185">Reference proteome</keyword>
<protein>
    <recommendedName>
        <fullName evidence="1">NAD(P)H-hydrate epimerase</fullName>
        <ecNumber evidence="1">5.1.99.6</ecNumber>
    </recommendedName>
    <alternativeName>
        <fullName evidence="1">NAD(P)HX epimerase</fullName>
    </alternativeName>
</protein>
<comment type="function">
    <text evidence="1">Catalyzes the epimerization of the S- and R-forms of NAD(P)HX, a damaged form of NAD(P)H that is a result of enzymatic or heat-dependent hydration. This is a prerequisite for the S-specific NAD(P)H-hydrate dehydratase to allow the repair of both epimers of NAD(P)HX.</text>
</comment>
<accession>A0ABV5T0L9</accession>
<reference evidence="3 4" key="1">
    <citation type="submission" date="2024-09" db="EMBL/GenBank/DDBJ databases">
        <authorList>
            <person name="Sun Q."/>
            <person name="Mori K."/>
        </authorList>
    </citation>
    <scope>NUCLEOTIDE SEQUENCE [LARGE SCALE GENOMIC DNA]</scope>
    <source>
        <strain evidence="3 4">JCM 1342</strain>
    </source>
</reference>